<organism evidence="2 3">
    <name type="scientific">Ottowia cancrivicina</name>
    <dbReference type="NCBI Taxonomy" id="3040346"/>
    <lineage>
        <taxon>Bacteria</taxon>
        <taxon>Pseudomonadati</taxon>
        <taxon>Pseudomonadota</taxon>
        <taxon>Betaproteobacteria</taxon>
        <taxon>Burkholderiales</taxon>
        <taxon>Comamonadaceae</taxon>
        <taxon>Ottowia</taxon>
    </lineage>
</organism>
<comment type="caution">
    <text evidence="2">The sequence shown here is derived from an EMBL/GenBank/DDBJ whole genome shotgun (WGS) entry which is preliminary data.</text>
</comment>
<keyword evidence="1" id="KW-1133">Transmembrane helix</keyword>
<evidence type="ECO:0000313" key="2">
    <source>
        <dbReference type="EMBL" id="MDG9699019.1"/>
    </source>
</evidence>
<proteinExistence type="predicted"/>
<feature type="transmembrane region" description="Helical" evidence="1">
    <location>
        <begin position="15"/>
        <end position="37"/>
    </location>
</feature>
<feature type="transmembrane region" description="Helical" evidence="1">
    <location>
        <begin position="284"/>
        <end position="305"/>
    </location>
</feature>
<dbReference type="PANTHER" id="PTHR34219">
    <property type="entry name" value="IRON-REGULATED INNER MEMBRANE PROTEIN-RELATED"/>
    <property type="match status" value="1"/>
</dbReference>
<dbReference type="Pfam" id="PF03929">
    <property type="entry name" value="PepSY_TM"/>
    <property type="match status" value="1"/>
</dbReference>
<feature type="transmembrane region" description="Helical" evidence="1">
    <location>
        <begin position="502"/>
        <end position="523"/>
    </location>
</feature>
<accession>A0AAW6RKE6</accession>
<dbReference type="InterPro" id="IPR005625">
    <property type="entry name" value="PepSY-ass_TM"/>
</dbReference>
<dbReference type="RefSeq" id="WP_279523995.1">
    <property type="nucleotide sequence ID" value="NZ_JARVII010000006.1"/>
</dbReference>
<evidence type="ECO:0000313" key="3">
    <source>
        <dbReference type="Proteomes" id="UP001237156"/>
    </source>
</evidence>
<reference evidence="2 3" key="1">
    <citation type="submission" date="2023-04" db="EMBL/GenBank/DDBJ databases">
        <title>Ottowia paracancer sp. nov., isolated from human stomach.</title>
        <authorList>
            <person name="Song Y."/>
        </authorList>
    </citation>
    <scope>NUCLEOTIDE SEQUENCE [LARGE SCALE GENOMIC DNA]</scope>
    <source>
        <strain evidence="2 3">10c7w1</strain>
    </source>
</reference>
<feature type="transmembrane region" description="Helical" evidence="1">
    <location>
        <begin position="215"/>
        <end position="233"/>
    </location>
</feature>
<protein>
    <submittedName>
        <fullName evidence="2">PepSY domain-containing protein</fullName>
    </submittedName>
</protein>
<keyword evidence="3" id="KW-1185">Reference proteome</keyword>
<evidence type="ECO:0000256" key="1">
    <source>
        <dbReference type="SAM" id="Phobius"/>
    </source>
</evidence>
<name>A0AAW6RKE6_9BURK</name>
<keyword evidence="1" id="KW-0812">Transmembrane</keyword>
<dbReference type="Proteomes" id="UP001237156">
    <property type="component" value="Unassembled WGS sequence"/>
</dbReference>
<dbReference type="EMBL" id="JARVII010000006">
    <property type="protein sequence ID" value="MDG9699019.1"/>
    <property type="molecule type" value="Genomic_DNA"/>
</dbReference>
<dbReference type="AlphaFoldDB" id="A0AAW6RKE6"/>
<keyword evidence="1" id="KW-0472">Membrane</keyword>
<gene>
    <name evidence="2" type="ORF">QB898_04670</name>
</gene>
<sequence length="545" mass="59896">MNFHPKRWPFLVHRWLGIVLSWLFVCWFVSGMVMMYVGHPKLTEAERLAHLPPLQGQAGLLAPQQALEAAGVHQPLAALRLAVSSSAQAVYFATPDMSGADGRMAGRRPQSVPPILIDAHTGQRLDSQPFDTRHALASAAAWAAEEAAAESTQAPPAAVSYLGLVEEDAHTHSAALDAHRPLHHVQLHDAAGTQLYVSSRTGEVVRDATRSERGWNYLGSWLHWLYMFRGGAWDAWWALIIDTLAALGCVAVLTGAAVGIWRWRFGQPYRTGRRTPFPQPMMRWHHASGMLFALAACAWVFSGLMSMNPLGVFSSQAEPLQIKALQGGPLLPGRASEWAAPQALLAAASPADSRAAPVRELRWQPALGRTLALAFDSQRPGAPRVLDARDAAPLDLPASEVQQAAARLLPAPVAQAQMLTAYDFYYYPRADHTMTGGHANRPLPVLRLVFDDEHASWVYVDPRTAQVLERTDRARRASRWLFTLLHSWDWLPLLERRPLWDAFMLALSLGGAALSLTGVVIGARRLALKARQARALNRKARRAGS</sequence>
<feature type="transmembrane region" description="Helical" evidence="1">
    <location>
        <begin position="239"/>
        <end position="263"/>
    </location>
</feature>
<dbReference type="PANTHER" id="PTHR34219:SF6">
    <property type="entry name" value="BLR3280 PROTEIN"/>
    <property type="match status" value="1"/>
</dbReference>